<organism evidence="1 2">
    <name type="scientific">Mesorhizobium ciceri</name>
    <dbReference type="NCBI Taxonomy" id="39645"/>
    <lineage>
        <taxon>Bacteria</taxon>
        <taxon>Pseudomonadati</taxon>
        <taxon>Pseudomonadota</taxon>
        <taxon>Alphaproteobacteria</taxon>
        <taxon>Hyphomicrobiales</taxon>
        <taxon>Phyllobacteriaceae</taxon>
        <taxon>Mesorhizobium</taxon>
    </lineage>
</organism>
<name>A0AB38TK58_9HYPH</name>
<evidence type="ECO:0000313" key="2">
    <source>
        <dbReference type="Proteomes" id="UP001060070"/>
    </source>
</evidence>
<dbReference type="AlphaFoldDB" id="A0AB38TK58"/>
<geneLocation type="plasmid" evidence="1 2">
    <name>unnamed</name>
</geneLocation>
<dbReference type="Proteomes" id="UP001060070">
    <property type="component" value="Plasmid unnamed"/>
</dbReference>
<sequence length="63" mass="7112">MMQRTVTVIEKTTGRVIGALPIDLAQQDHEASDDQYFTKAFEAAMDSGLIRESDKHAVEFRLE</sequence>
<dbReference type="GeneID" id="91564751"/>
<accession>A0AB38TK58</accession>
<dbReference type="RefSeq" id="WP_013525035.1">
    <property type="nucleotide sequence ID" value="NZ_CP088148.1"/>
</dbReference>
<dbReference type="EMBL" id="CP088148">
    <property type="protein sequence ID" value="UTU55011.1"/>
    <property type="molecule type" value="Genomic_DNA"/>
</dbReference>
<evidence type="ECO:0000313" key="1">
    <source>
        <dbReference type="EMBL" id="UTU55011.1"/>
    </source>
</evidence>
<reference evidence="1 2" key="1">
    <citation type="journal article" date="2022" name="Microbiol. Resour. Announc.">
        <title>Complete Genome Sequence of Mesorhizobium ciceri Strain R30, a Rhizobium Used as a Commercial Inoculant for Chickpea in Argentina.</title>
        <authorList>
            <person name="Foresto E."/>
            <person name="Revale S."/>
            <person name="Primo E."/>
            <person name="Nievas F."/>
            <person name="Carezzano E."/>
            <person name="Puente M."/>
            <person name="Alzari P."/>
            <person name="Mart M."/>
            <person name="Ben-Assaya M."/>
            <person name="Mornico D."/>
            <person name="Santoro M."/>
            <person name="Mart F."/>
            <person name="Giordano W."/>
            <person name="Bogino P."/>
        </authorList>
    </citation>
    <scope>NUCLEOTIDE SEQUENCE [LARGE SCALE GENOMIC DNA]</scope>
    <source>
        <strain evidence="1 2">R30</strain>
    </source>
</reference>
<keyword evidence="2" id="KW-1185">Reference proteome</keyword>
<gene>
    <name evidence="1" type="ORF">LRP29_32225</name>
</gene>
<proteinExistence type="predicted"/>
<protein>
    <submittedName>
        <fullName evidence="1">Uncharacterized protein</fullName>
    </submittedName>
</protein>
<keyword evidence="1" id="KW-0614">Plasmid</keyword>